<evidence type="ECO:0000256" key="2">
    <source>
        <dbReference type="ARBA" id="ARBA00022516"/>
    </source>
</evidence>
<gene>
    <name evidence="13" type="ORF">WICMUC_002227</name>
</gene>
<dbReference type="InterPro" id="IPR000794">
    <property type="entry name" value="Beta-ketoacyl_synthase"/>
</dbReference>
<dbReference type="InterPro" id="IPR018201">
    <property type="entry name" value="Ketoacyl_synth_AS"/>
</dbReference>
<keyword evidence="6 9" id="KW-0275">Fatty acid biosynthesis</keyword>
<evidence type="ECO:0000256" key="4">
    <source>
        <dbReference type="ARBA" id="ARBA00022832"/>
    </source>
</evidence>
<dbReference type="FunFam" id="3.40.47.10:FF:000009">
    <property type="entry name" value="3-oxoacyl-[acyl-carrier-protein] synthase 2"/>
    <property type="match status" value="1"/>
</dbReference>
<dbReference type="CDD" id="cd00834">
    <property type="entry name" value="KAS_I_II"/>
    <property type="match status" value="1"/>
</dbReference>
<evidence type="ECO:0000313" key="13">
    <source>
        <dbReference type="EMBL" id="KAH3675931.1"/>
    </source>
</evidence>
<evidence type="ECO:0000256" key="7">
    <source>
        <dbReference type="ARBA" id="ARBA00023315"/>
    </source>
</evidence>
<dbReference type="InterPro" id="IPR014030">
    <property type="entry name" value="Ketoacyl_synth_N"/>
</dbReference>
<dbReference type="GO" id="GO:0006633">
    <property type="term" value="P:fatty acid biosynthetic process"/>
    <property type="evidence" value="ECO:0007669"/>
    <property type="project" value="UniProtKB-KW"/>
</dbReference>
<dbReference type="SUPFAM" id="SSF53901">
    <property type="entry name" value="Thiolase-like"/>
    <property type="match status" value="2"/>
</dbReference>
<dbReference type="InterPro" id="IPR014031">
    <property type="entry name" value="Ketoacyl_synth_C"/>
</dbReference>
<dbReference type="SMART" id="SM00825">
    <property type="entry name" value="PKS_KS"/>
    <property type="match status" value="1"/>
</dbReference>
<dbReference type="PROSITE" id="PS00606">
    <property type="entry name" value="KS3_1"/>
    <property type="match status" value="1"/>
</dbReference>
<keyword evidence="3 9" id="KW-0808">Transferase</keyword>
<evidence type="ECO:0000256" key="5">
    <source>
        <dbReference type="ARBA" id="ARBA00023098"/>
    </source>
</evidence>
<evidence type="ECO:0000256" key="11">
    <source>
        <dbReference type="RuleBase" id="RU003694"/>
    </source>
</evidence>
<dbReference type="Proteomes" id="UP000769528">
    <property type="component" value="Unassembled WGS sequence"/>
</dbReference>
<evidence type="ECO:0000256" key="3">
    <source>
        <dbReference type="ARBA" id="ARBA00022679"/>
    </source>
</evidence>
<keyword evidence="5" id="KW-0443">Lipid metabolism</keyword>
<reference evidence="13" key="1">
    <citation type="journal article" date="2021" name="Open Biol.">
        <title>Shared evolutionary footprints suggest mitochondrial oxidative damage underlies multiple complex I losses in fungi.</title>
        <authorList>
            <person name="Schikora-Tamarit M.A."/>
            <person name="Marcet-Houben M."/>
            <person name="Nosek J."/>
            <person name="Gabaldon T."/>
        </authorList>
    </citation>
    <scope>NUCLEOTIDE SEQUENCE</scope>
    <source>
        <strain evidence="13">CBS6341</strain>
    </source>
</reference>
<dbReference type="EMBL" id="JAEUBF010000681">
    <property type="protein sequence ID" value="KAH3675931.1"/>
    <property type="molecule type" value="Genomic_DNA"/>
</dbReference>
<dbReference type="Gene3D" id="3.40.47.10">
    <property type="match status" value="1"/>
</dbReference>
<dbReference type="GO" id="GO:0004315">
    <property type="term" value="F:3-oxoacyl-[acyl-carrier-protein] synthase activity"/>
    <property type="evidence" value="ECO:0007669"/>
    <property type="project" value="UniProtKB-EC"/>
</dbReference>
<comment type="catalytic activity">
    <reaction evidence="8">
        <text>a fatty acyl-[ACP] + malonyl-[ACP] + H(+) = a 3-oxoacyl-[ACP] + holo-[ACP] + CO2</text>
        <dbReference type="Rhea" id="RHEA:22836"/>
        <dbReference type="Rhea" id="RHEA-COMP:9623"/>
        <dbReference type="Rhea" id="RHEA-COMP:9685"/>
        <dbReference type="Rhea" id="RHEA-COMP:9916"/>
        <dbReference type="Rhea" id="RHEA-COMP:14125"/>
        <dbReference type="ChEBI" id="CHEBI:15378"/>
        <dbReference type="ChEBI" id="CHEBI:16526"/>
        <dbReference type="ChEBI" id="CHEBI:64479"/>
        <dbReference type="ChEBI" id="CHEBI:78449"/>
        <dbReference type="ChEBI" id="CHEBI:78776"/>
        <dbReference type="ChEBI" id="CHEBI:138651"/>
        <dbReference type="EC" id="2.3.1.41"/>
    </reaction>
</comment>
<evidence type="ECO:0000256" key="8">
    <source>
        <dbReference type="ARBA" id="ARBA00049541"/>
    </source>
</evidence>
<evidence type="ECO:0000256" key="9">
    <source>
        <dbReference type="PIRNR" id="PIRNR000447"/>
    </source>
</evidence>
<keyword evidence="14" id="KW-1185">Reference proteome</keyword>
<dbReference type="InterPro" id="IPR020841">
    <property type="entry name" value="PKS_Beta-ketoAc_synthase_dom"/>
</dbReference>
<dbReference type="Pfam" id="PF02801">
    <property type="entry name" value="Ketoacyl-synt_C"/>
    <property type="match status" value="1"/>
</dbReference>
<dbReference type="InterPro" id="IPR016039">
    <property type="entry name" value="Thiolase-like"/>
</dbReference>
<protein>
    <recommendedName>
        <fullName evidence="9">3-oxoacyl-[acyl-carrier-protein] synthase</fullName>
    </recommendedName>
</protein>
<dbReference type="Pfam" id="PF00109">
    <property type="entry name" value="ketoacyl-synt"/>
    <property type="match status" value="1"/>
</dbReference>
<feature type="domain" description="Ketosynthase family 3 (KS3)" evidence="12">
    <location>
        <begin position="3"/>
        <end position="427"/>
    </location>
</feature>
<dbReference type="NCBIfam" id="TIGR03150">
    <property type="entry name" value="fabF"/>
    <property type="match status" value="1"/>
</dbReference>
<organism evidence="13 14">
    <name type="scientific">Wickerhamomyces mucosus</name>
    <dbReference type="NCBI Taxonomy" id="1378264"/>
    <lineage>
        <taxon>Eukaryota</taxon>
        <taxon>Fungi</taxon>
        <taxon>Dikarya</taxon>
        <taxon>Ascomycota</taxon>
        <taxon>Saccharomycotina</taxon>
        <taxon>Saccharomycetes</taxon>
        <taxon>Phaffomycetales</taxon>
        <taxon>Wickerhamomycetaceae</taxon>
        <taxon>Wickerhamomyces</taxon>
    </lineage>
</organism>
<dbReference type="InterPro" id="IPR017568">
    <property type="entry name" value="3-oxoacyl-ACP_synth-2"/>
</dbReference>
<evidence type="ECO:0000256" key="1">
    <source>
        <dbReference type="ARBA" id="ARBA00008467"/>
    </source>
</evidence>
<dbReference type="AlphaFoldDB" id="A0A9P8TEI4"/>
<dbReference type="NCBIfam" id="NF005589">
    <property type="entry name" value="PRK07314.1"/>
    <property type="match status" value="1"/>
</dbReference>
<comment type="caution">
    <text evidence="13">The sequence shown here is derived from an EMBL/GenBank/DDBJ whole genome shotgun (WGS) entry which is preliminary data.</text>
</comment>
<keyword evidence="2 9" id="KW-0444">Lipid biosynthesis</keyword>
<dbReference type="GO" id="GO:0005739">
    <property type="term" value="C:mitochondrion"/>
    <property type="evidence" value="ECO:0007669"/>
    <property type="project" value="TreeGrafter"/>
</dbReference>
<dbReference type="PANTHER" id="PTHR11712">
    <property type="entry name" value="POLYKETIDE SYNTHASE-RELATED"/>
    <property type="match status" value="1"/>
</dbReference>
<reference evidence="13" key="2">
    <citation type="submission" date="2021-01" db="EMBL/GenBank/DDBJ databases">
        <authorList>
            <person name="Schikora-Tamarit M.A."/>
        </authorList>
    </citation>
    <scope>NUCLEOTIDE SEQUENCE</scope>
    <source>
        <strain evidence="13">CBS6341</strain>
    </source>
</reference>
<comment type="similarity">
    <text evidence="1 9 11">Belongs to the thiolase-like superfamily. Beta-ketoacyl-ACP synthases family.</text>
</comment>
<dbReference type="OrthoDB" id="5334845at2759"/>
<dbReference type="PROSITE" id="PS52004">
    <property type="entry name" value="KS3_2"/>
    <property type="match status" value="1"/>
</dbReference>
<evidence type="ECO:0000256" key="6">
    <source>
        <dbReference type="ARBA" id="ARBA00023160"/>
    </source>
</evidence>
<proteinExistence type="inferred from homology"/>
<keyword evidence="4" id="KW-0276">Fatty acid metabolism</keyword>
<dbReference type="PANTHER" id="PTHR11712:SF336">
    <property type="entry name" value="3-OXOACYL-[ACYL-CARRIER-PROTEIN] SYNTHASE, MITOCHONDRIAL"/>
    <property type="match status" value="1"/>
</dbReference>
<sequence>MATKRVVVTGLGLVSPLGVGVTHSWSNLIAGVSGIVSTSTLNDERYNDIPSKVVGAIPLGSKSEGKWKLEEHLDKTEIRRTSKFSHYALAATHEALTDANWFPDTLEDQLNTGVCIGSGIGGFTETYDNTIAFHNGGFRKIQPLFIPKLLPNMSAGLVSIKYGLKGPNHSVSTACATGNHAIGDAYRFIKDGYADVIVAGATEASVHPLSLAGFARAKSLSTKFNHDPSKASRPFDANRDGFVLSEGAGIVVLESLEHANARNSSIYAEVVGYGLSGDGYHITSPSPDGLGALRSMELALRGIDRKDVGYVNAHATSTNVGDRIESLAIRTIFKENPNVLVSSTKGSTGHLLGAAGSTESIFTILALKHGIAPPTLNLTTPGGAEGDVSDYFNLNFVANNSIQSDINYAISNSFGFGGVNTTLAFKKYEA</sequence>
<accession>A0A9P8TEI4</accession>
<keyword evidence="7" id="KW-0012">Acyltransferase</keyword>
<feature type="active site" description="For beta-ketoacyl synthase activity" evidence="10">
    <location>
        <position position="175"/>
    </location>
</feature>
<evidence type="ECO:0000259" key="12">
    <source>
        <dbReference type="PROSITE" id="PS52004"/>
    </source>
</evidence>
<evidence type="ECO:0000256" key="10">
    <source>
        <dbReference type="PIRSR" id="PIRSR000447-1"/>
    </source>
</evidence>
<evidence type="ECO:0000313" key="14">
    <source>
        <dbReference type="Proteomes" id="UP000769528"/>
    </source>
</evidence>
<dbReference type="PIRSF" id="PIRSF000447">
    <property type="entry name" value="KAS_II"/>
    <property type="match status" value="1"/>
</dbReference>
<name>A0A9P8TEI4_9ASCO</name>